<dbReference type="Pfam" id="PF01370">
    <property type="entry name" value="Epimerase"/>
    <property type="match status" value="1"/>
</dbReference>
<dbReference type="EMBL" id="CABL01000019">
    <property type="protein sequence ID" value="CBH76351.1"/>
    <property type="molecule type" value="Genomic_DNA"/>
</dbReference>
<evidence type="ECO:0000256" key="1">
    <source>
        <dbReference type="ARBA" id="ARBA00022857"/>
    </source>
</evidence>
<dbReference type="HAMAP" id="MF_01601">
    <property type="entry name" value="Heptose_epimerase"/>
    <property type="match status" value="1"/>
</dbReference>
<dbReference type="Gene3D" id="3.90.25.10">
    <property type="entry name" value="UDP-galactose 4-epimerase, domain 1"/>
    <property type="match status" value="1"/>
</dbReference>
<accession>E6PIR0</accession>
<evidence type="ECO:0000256" key="3">
    <source>
        <dbReference type="ARBA" id="ARBA00023277"/>
    </source>
</evidence>
<protein>
    <submittedName>
        <fullName evidence="5">ADP-L-glycero-D-mannoheptose-6-epimerase, NAD(P)-binding</fullName>
        <ecNumber evidence="5">5.1.3.20</ecNumber>
    </submittedName>
</protein>
<dbReference type="InterPro" id="IPR011912">
    <property type="entry name" value="Heptose_epim"/>
</dbReference>
<dbReference type="EC" id="5.1.3.20" evidence="5"/>
<dbReference type="AlphaFoldDB" id="E6PIR0"/>
<dbReference type="GO" id="GO:0005975">
    <property type="term" value="P:carbohydrate metabolic process"/>
    <property type="evidence" value="ECO:0007669"/>
    <property type="project" value="InterPro"/>
</dbReference>
<dbReference type="NCBIfam" id="TIGR02197">
    <property type="entry name" value="heptose_epim"/>
    <property type="match status" value="1"/>
</dbReference>
<evidence type="ECO:0000256" key="2">
    <source>
        <dbReference type="ARBA" id="ARBA00023235"/>
    </source>
</evidence>
<evidence type="ECO:0000259" key="4">
    <source>
        <dbReference type="Pfam" id="PF01370"/>
    </source>
</evidence>
<dbReference type="InterPro" id="IPR036291">
    <property type="entry name" value="NAD(P)-bd_dom_sf"/>
</dbReference>
<feature type="domain" description="NAD-dependent epimerase/dehydratase" evidence="4">
    <location>
        <begin position="9"/>
        <end position="250"/>
    </location>
</feature>
<gene>
    <name evidence="5" type="primary">waaD</name>
    <name evidence="5" type="ORF">CARN1_0831</name>
</gene>
<dbReference type="GO" id="GO:0008712">
    <property type="term" value="F:ADP-glyceromanno-heptose 6-epimerase activity"/>
    <property type="evidence" value="ECO:0007669"/>
    <property type="project" value="UniProtKB-EC"/>
</dbReference>
<evidence type="ECO:0000313" key="5">
    <source>
        <dbReference type="EMBL" id="CBH76351.1"/>
    </source>
</evidence>
<dbReference type="PANTHER" id="PTHR43103:SF3">
    <property type="entry name" value="ADP-L-GLYCERO-D-MANNO-HEPTOSE-6-EPIMERASE"/>
    <property type="match status" value="1"/>
</dbReference>
<dbReference type="GO" id="GO:0050661">
    <property type="term" value="F:NADP binding"/>
    <property type="evidence" value="ECO:0007669"/>
    <property type="project" value="InterPro"/>
</dbReference>
<dbReference type="InterPro" id="IPR001509">
    <property type="entry name" value="Epimerase_deHydtase"/>
</dbReference>
<comment type="caution">
    <text evidence="5">The sequence shown here is derived from an EMBL/GenBank/DDBJ whole genome shotgun (WGS) entry which is preliminary data.</text>
</comment>
<keyword evidence="1" id="KW-0521">NADP</keyword>
<keyword evidence="2 5" id="KW-0413">Isomerase</keyword>
<sequence>MHDLHNGRILLTGGAGLIGSTVLWALNRRGLDDVLVVDRLDESEKWKHLVPLRFADYLDADDLTETLECDPEALGPIGTVIHLGACSSTTECDADFLMRNNYEYTKRLARWAIEREIRFVYASSAATYGSLESTLDDEAPLTDLRPMNAYAYSKHLFDCYASRQGWLEQICGIKYFNIFGPNEDHKGEMRSVVAKACEQIRESGTIRLFKSDRPEYADGEQRRDFLYVKDAVAMTLHLAASGRNGLFNVGAGKAQTWLDLVRPIFRALDVPERIEFVPMPEHLRAKYQYFTCARIDRLRDAGYTAEIPPLADAVGDYVRNYLLPGRVLEPHDAPYARNATTIA</sequence>
<dbReference type="Gene3D" id="3.40.50.720">
    <property type="entry name" value="NAD(P)-binding Rossmann-like Domain"/>
    <property type="match status" value="1"/>
</dbReference>
<organism evidence="5">
    <name type="scientific">mine drainage metagenome</name>
    <dbReference type="NCBI Taxonomy" id="410659"/>
    <lineage>
        <taxon>unclassified sequences</taxon>
        <taxon>metagenomes</taxon>
        <taxon>ecological metagenomes</taxon>
    </lineage>
</organism>
<keyword evidence="3" id="KW-0119">Carbohydrate metabolism</keyword>
<dbReference type="PANTHER" id="PTHR43103">
    <property type="entry name" value="NUCLEOSIDE-DIPHOSPHATE-SUGAR EPIMERASE"/>
    <property type="match status" value="1"/>
</dbReference>
<reference evidence="5" key="1">
    <citation type="submission" date="2009-10" db="EMBL/GenBank/DDBJ databases">
        <title>Diversity of trophic interactions inside an arsenic-rich microbial ecosystem.</title>
        <authorList>
            <person name="Bertin P.N."/>
            <person name="Heinrich-Salmeron A."/>
            <person name="Pelletier E."/>
            <person name="Goulhen-Chollet F."/>
            <person name="Arsene-Ploetze F."/>
            <person name="Gallien S."/>
            <person name="Calteau A."/>
            <person name="Vallenet D."/>
            <person name="Casiot C."/>
            <person name="Chane-Woon-Ming B."/>
            <person name="Giloteaux L."/>
            <person name="Barakat M."/>
            <person name="Bonnefoy V."/>
            <person name="Bruneel O."/>
            <person name="Chandler M."/>
            <person name="Cleiss J."/>
            <person name="Duran R."/>
            <person name="Elbaz-Poulichet F."/>
            <person name="Fonknechten N."/>
            <person name="Lauga B."/>
            <person name="Mornico D."/>
            <person name="Ortet P."/>
            <person name="Schaeffer C."/>
            <person name="Siguier P."/>
            <person name="Alexander Thil Smith A."/>
            <person name="Van Dorsselaer A."/>
            <person name="Weissenbach J."/>
            <person name="Medigue C."/>
            <person name="Le Paslier D."/>
        </authorList>
    </citation>
    <scope>NUCLEOTIDE SEQUENCE</scope>
</reference>
<dbReference type="CDD" id="cd05248">
    <property type="entry name" value="ADP_GME_SDR_e"/>
    <property type="match status" value="1"/>
</dbReference>
<dbReference type="SUPFAM" id="SSF51735">
    <property type="entry name" value="NAD(P)-binding Rossmann-fold domains"/>
    <property type="match status" value="1"/>
</dbReference>
<proteinExistence type="inferred from homology"/>
<name>E6PIR0_9ZZZZ</name>